<dbReference type="InterPro" id="IPR000504">
    <property type="entry name" value="RRM_dom"/>
</dbReference>
<feature type="transmembrane region" description="Helical" evidence="4">
    <location>
        <begin position="553"/>
        <end position="577"/>
    </location>
</feature>
<dbReference type="GO" id="GO:0005829">
    <property type="term" value="C:cytosol"/>
    <property type="evidence" value="ECO:0007669"/>
    <property type="project" value="TreeGrafter"/>
</dbReference>
<comment type="caution">
    <text evidence="7">The sequence shown here is derived from an EMBL/GenBank/DDBJ whole genome shotgun (WGS) entry which is preliminary data.</text>
</comment>
<keyword evidence="4" id="KW-0472">Membrane</keyword>
<dbReference type="GO" id="GO:1990904">
    <property type="term" value="C:ribonucleoprotein complex"/>
    <property type="evidence" value="ECO:0007669"/>
    <property type="project" value="TreeGrafter"/>
</dbReference>
<feature type="region of interest" description="Disordered" evidence="3">
    <location>
        <begin position="166"/>
        <end position="344"/>
    </location>
</feature>
<feature type="transmembrane region" description="Helical" evidence="4">
    <location>
        <begin position="636"/>
        <end position="657"/>
    </location>
</feature>
<dbReference type="SUPFAM" id="SSF54427">
    <property type="entry name" value="NTF2-like"/>
    <property type="match status" value="1"/>
</dbReference>
<dbReference type="InterPro" id="IPR002075">
    <property type="entry name" value="NTF2_dom"/>
</dbReference>
<dbReference type="EMBL" id="BLAL01000199">
    <property type="protein sequence ID" value="GES91289.1"/>
    <property type="molecule type" value="Genomic_DNA"/>
</dbReference>
<dbReference type="Pfam" id="PF06687">
    <property type="entry name" value="SUR7"/>
    <property type="match status" value="1"/>
</dbReference>
<dbReference type="CDD" id="cd00780">
    <property type="entry name" value="NTF2"/>
    <property type="match status" value="1"/>
</dbReference>
<dbReference type="GO" id="GO:0008233">
    <property type="term" value="F:peptidase activity"/>
    <property type="evidence" value="ECO:0007669"/>
    <property type="project" value="UniProtKB-KW"/>
</dbReference>
<protein>
    <submittedName>
        <fullName evidence="7">Ubiquitin protease cofactor</fullName>
    </submittedName>
</protein>
<dbReference type="Pfam" id="PF00076">
    <property type="entry name" value="RRM_1"/>
    <property type="match status" value="1"/>
</dbReference>
<dbReference type="OrthoDB" id="339151at2759"/>
<dbReference type="InterPro" id="IPR035979">
    <property type="entry name" value="RBD_domain_sf"/>
</dbReference>
<accession>A0A8H3LTZ8</accession>
<dbReference type="GO" id="GO:0016579">
    <property type="term" value="P:protein deubiquitination"/>
    <property type="evidence" value="ECO:0007669"/>
    <property type="project" value="TreeGrafter"/>
</dbReference>
<keyword evidence="4" id="KW-1133">Transmembrane helix</keyword>
<dbReference type="GO" id="GO:0003729">
    <property type="term" value="F:mRNA binding"/>
    <property type="evidence" value="ECO:0007669"/>
    <property type="project" value="TreeGrafter"/>
</dbReference>
<gene>
    <name evidence="7" type="ORF">RCL2_001812000</name>
</gene>
<dbReference type="CDD" id="cd00590">
    <property type="entry name" value="RRM_SF"/>
    <property type="match status" value="1"/>
</dbReference>
<evidence type="ECO:0000313" key="8">
    <source>
        <dbReference type="Proteomes" id="UP000615446"/>
    </source>
</evidence>
<feature type="region of interest" description="Disordered" evidence="3">
    <location>
        <begin position="731"/>
        <end position="845"/>
    </location>
</feature>
<feature type="domain" description="RRM" evidence="5">
    <location>
        <begin position="348"/>
        <end position="421"/>
    </location>
</feature>
<dbReference type="Gene3D" id="3.30.70.330">
    <property type="match status" value="1"/>
</dbReference>
<dbReference type="SMART" id="SM00360">
    <property type="entry name" value="RRM"/>
    <property type="match status" value="1"/>
</dbReference>
<dbReference type="InterPro" id="IPR012677">
    <property type="entry name" value="Nucleotide-bd_a/b_plait_sf"/>
</dbReference>
<name>A0A8H3LTZ8_9GLOM</name>
<dbReference type="GO" id="GO:1990861">
    <property type="term" value="C:Ubp3-Bre5 deubiquitination complex"/>
    <property type="evidence" value="ECO:0007669"/>
    <property type="project" value="TreeGrafter"/>
</dbReference>
<evidence type="ECO:0000259" key="5">
    <source>
        <dbReference type="PROSITE" id="PS50102"/>
    </source>
</evidence>
<feature type="compositionally biased region" description="Polar residues" evidence="3">
    <location>
        <begin position="207"/>
        <end position="227"/>
    </location>
</feature>
<dbReference type="InterPro" id="IPR018222">
    <property type="entry name" value="Nuclear_transport_factor_2_euk"/>
</dbReference>
<evidence type="ECO:0000313" key="7">
    <source>
        <dbReference type="EMBL" id="GES91289.1"/>
    </source>
</evidence>
<evidence type="ECO:0000259" key="6">
    <source>
        <dbReference type="PROSITE" id="PS50177"/>
    </source>
</evidence>
<evidence type="ECO:0000256" key="1">
    <source>
        <dbReference type="ARBA" id="ARBA00022884"/>
    </source>
</evidence>
<feature type="transmembrane region" description="Helical" evidence="4">
    <location>
        <begin position="597"/>
        <end position="616"/>
    </location>
</feature>
<feature type="region of interest" description="Disordered" evidence="3">
    <location>
        <begin position="667"/>
        <end position="688"/>
    </location>
</feature>
<dbReference type="PROSITE" id="PS50102">
    <property type="entry name" value="RRM"/>
    <property type="match status" value="1"/>
</dbReference>
<feature type="compositionally biased region" description="Pro residues" evidence="3">
    <location>
        <begin position="736"/>
        <end position="748"/>
    </location>
</feature>
<proteinExistence type="predicted"/>
<dbReference type="Proteomes" id="UP000615446">
    <property type="component" value="Unassembled WGS sequence"/>
</dbReference>
<dbReference type="GO" id="GO:0006508">
    <property type="term" value="P:proteolysis"/>
    <property type="evidence" value="ECO:0007669"/>
    <property type="project" value="UniProtKB-KW"/>
</dbReference>
<evidence type="ECO:0000256" key="3">
    <source>
        <dbReference type="SAM" id="MobiDB-lite"/>
    </source>
</evidence>
<feature type="domain" description="NTF2" evidence="6">
    <location>
        <begin position="16"/>
        <end position="135"/>
    </location>
</feature>
<dbReference type="GO" id="GO:0005886">
    <property type="term" value="C:plasma membrane"/>
    <property type="evidence" value="ECO:0007669"/>
    <property type="project" value="InterPro"/>
</dbReference>
<dbReference type="Pfam" id="PF02136">
    <property type="entry name" value="NTF2"/>
    <property type="match status" value="1"/>
</dbReference>
<feature type="compositionally biased region" description="Polar residues" evidence="3">
    <location>
        <begin position="171"/>
        <end position="188"/>
    </location>
</feature>
<feature type="compositionally biased region" description="Basic and acidic residues" evidence="3">
    <location>
        <begin position="667"/>
        <end position="684"/>
    </location>
</feature>
<keyword evidence="7" id="KW-0645">Protease</keyword>
<feature type="compositionally biased region" description="Polar residues" evidence="3">
    <location>
        <begin position="809"/>
        <end position="845"/>
    </location>
</feature>
<dbReference type="InterPro" id="IPR009571">
    <property type="entry name" value="SUR7/Rim9-like_fungi"/>
</dbReference>
<reference evidence="7" key="1">
    <citation type="submission" date="2019-10" db="EMBL/GenBank/DDBJ databases">
        <title>Conservation and host-specific expression of non-tandemly repeated heterogenous ribosome RNA gene in arbuscular mycorrhizal fungi.</title>
        <authorList>
            <person name="Maeda T."/>
            <person name="Kobayashi Y."/>
            <person name="Nakagawa T."/>
            <person name="Ezawa T."/>
            <person name="Yamaguchi K."/>
            <person name="Bino T."/>
            <person name="Nishimoto Y."/>
            <person name="Shigenobu S."/>
            <person name="Kawaguchi M."/>
        </authorList>
    </citation>
    <scope>NUCLEOTIDE SEQUENCE</scope>
    <source>
        <strain evidence="7">HR1</strain>
    </source>
</reference>
<feature type="compositionally biased region" description="Polar residues" evidence="3">
    <location>
        <begin position="243"/>
        <end position="299"/>
    </location>
</feature>
<keyword evidence="7" id="KW-0378">Hydrolase</keyword>
<organism evidence="7 8">
    <name type="scientific">Rhizophagus clarus</name>
    <dbReference type="NCBI Taxonomy" id="94130"/>
    <lineage>
        <taxon>Eukaryota</taxon>
        <taxon>Fungi</taxon>
        <taxon>Fungi incertae sedis</taxon>
        <taxon>Mucoromycota</taxon>
        <taxon>Glomeromycotina</taxon>
        <taxon>Glomeromycetes</taxon>
        <taxon>Glomerales</taxon>
        <taxon>Glomeraceae</taxon>
        <taxon>Rhizophagus</taxon>
    </lineage>
</organism>
<dbReference type="PANTHER" id="PTHR10693:SF20">
    <property type="entry name" value="AT27578P"/>
    <property type="match status" value="1"/>
</dbReference>
<feature type="compositionally biased region" description="Polar residues" evidence="3">
    <location>
        <begin position="753"/>
        <end position="763"/>
    </location>
</feature>
<feature type="compositionally biased region" description="Polar residues" evidence="3">
    <location>
        <begin position="310"/>
        <end position="319"/>
    </location>
</feature>
<dbReference type="InterPro" id="IPR032710">
    <property type="entry name" value="NTF2-like_dom_sf"/>
</dbReference>
<sequence length="845" mass="94911">MSTTANDISSRSAQEVGWIFVREYCYHLQEKPETLFQFYDKQSSLIRGLEGEEVKICQGQQEIKKNITEMQLKDALIKIINVDSLEFLDGKVVIQVIGEISNKGEAYKKFVRTVILVKQTDDNDNYYVLSDIFRYLKDENANVTKHQTIDQEPSYIEDGLSTLNEEKSANGEDTVSSTGTLNEESAQEPNRELKGIEDNVPDIPPTKTETPSLAKSSTEDSINQVDENSTESEKSNLSDVRSKVQPSPINVQTEKLATTSSNATNQITSPTESRSPSKPSTWANLAASDQQKWGNSQLAESKGRVVQPPLTRTQSQQSNREQHRDQRDREQRDQNTRGSGSTVNNKEFSLYVKGIVEGMTRPTLEKAFSKFGLVKNVDVVLSKSCAFVEFGSQEAYQQTLSQKEIDVPGYNMPVVVEERKPKGYFEQGQADAIRLLVLLANHKNNGPLFWSFWLFAKYYWCCPSYHNCSLENNFGHYMRQVNLITPIIKSLHFVKILRRSTSEELTIGLWGYCAQNSGESKRCTSPKIGFAFDASNSLNPNLAPDLPGAVNTALSYLLVVHIVALITLSIVTCVGAFAHTRKNRDRGLIRVAAQSSALAFVFVLFAFIVDFILFNNGIVKPINNKAGSVYLAEFDIAYYLVIACLVSSGLATISFFVGKIMNKRRRKSEESSSFDDKNSEDFRSEQQISDGFREQNIPKFAEFEEDVVEADPIKQSATHFPLGSQPGLDYYYNSVRPPPLNPSQPYPMGPYQGHSSRPTSPNERPSPPGIPPQQFPYPLSSQSSYHNAYNPYATTTPSYPPDSYPFPSNQSPILSYDTYSNPNNSNIYREYPQSSHHWGQTQTPY</sequence>
<dbReference type="Gene3D" id="3.10.450.50">
    <property type="match status" value="1"/>
</dbReference>
<keyword evidence="1 2" id="KW-0694">RNA-binding</keyword>
<feature type="compositionally biased region" description="Basic and acidic residues" evidence="3">
    <location>
        <begin position="231"/>
        <end position="242"/>
    </location>
</feature>
<dbReference type="GO" id="GO:0034517">
    <property type="term" value="P:ribophagy"/>
    <property type="evidence" value="ECO:0007669"/>
    <property type="project" value="TreeGrafter"/>
</dbReference>
<dbReference type="AlphaFoldDB" id="A0A8H3LTZ8"/>
<keyword evidence="4" id="KW-0812">Transmembrane</keyword>
<dbReference type="PANTHER" id="PTHR10693">
    <property type="entry name" value="RAS GTPASE-ACTIVATING PROTEIN-BINDING PROTEIN"/>
    <property type="match status" value="1"/>
</dbReference>
<dbReference type="Gene3D" id="1.20.140.150">
    <property type="match status" value="1"/>
</dbReference>
<dbReference type="SUPFAM" id="SSF54928">
    <property type="entry name" value="RNA-binding domain, RBD"/>
    <property type="match status" value="1"/>
</dbReference>
<evidence type="ECO:0000256" key="2">
    <source>
        <dbReference type="PROSITE-ProRule" id="PRU00176"/>
    </source>
</evidence>
<dbReference type="PROSITE" id="PS50177">
    <property type="entry name" value="NTF2_DOMAIN"/>
    <property type="match status" value="1"/>
</dbReference>
<feature type="compositionally biased region" description="Pro residues" evidence="3">
    <location>
        <begin position="764"/>
        <end position="775"/>
    </location>
</feature>
<evidence type="ECO:0000256" key="4">
    <source>
        <dbReference type="SAM" id="Phobius"/>
    </source>
</evidence>
<dbReference type="InterPro" id="IPR039539">
    <property type="entry name" value="Ras_GTPase_bind_prot"/>
</dbReference>
<feature type="compositionally biased region" description="Basic and acidic residues" evidence="3">
    <location>
        <begin position="320"/>
        <end position="335"/>
    </location>
</feature>